<evidence type="ECO:0000256" key="1">
    <source>
        <dbReference type="ARBA" id="ARBA00009437"/>
    </source>
</evidence>
<dbReference type="SUPFAM" id="SSF53850">
    <property type="entry name" value="Periplasmic binding protein-like II"/>
    <property type="match status" value="1"/>
</dbReference>
<dbReference type="GO" id="GO:0003677">
    <property type="term" value="F:DNA binding"/>
    <property type="evidence" value="ECO:0007669"/>
    <property type="project" value="UniProtKB-KW"/>
</dbReference>
<dbReference type="Proteomes" id="UP000253324">
    <property type="component" value="Unassembled WGS sequence"/>
</dbReference>
<keyword evidence="4" id="KW-0010">Activator</keyword>
<keyword evidence="8" id="KW-1185">Reference proteome</keyword>
<keyword evidence="5" id="KW-0804">Transcription</keyword>
<dbReference type="PROSITE" id="PS50931">
    <property type="entry name" value="HTH_LYSR"/>
    <property type="match status" value="1"/>
</dbReference>
<dbReference type="PANTHER" id="PTHR30293:SF0">
    <property type="entry name" value="NITROGEN ASSIMILATION REGULATORY PROTEIN NAC"/>
    <property type="match status" value="1"/>
</dbReference>
<keyword evidence="3" id="KW-0238">DNA-binding</keyword>
<organism evidence="7 8">
    <name type="scientific">Phyllobacterium bourgognense</name>
    <dbReference type="NCBI Taxonomy" id="314236"/>
    <lineage>
        <taxon>Bacteria</taxon>
        <taxon>Pseudomonadati</taxon>
        <taxon>Pseudomonadota</taxon>
        <taxon>Alphaproteobacteria</taxon>
        <taxon>Hyphomicrobiales</taxon>
        <taxon>Phyllobacteriaceae</taxon>
        <taxon>Phyllobacterium</taxon>
    </lineage>
</organism>
<dbReference type="Pfam" id="PF03466">
    <property type="entry name" value="LysR_substrate"/>
    <property type="match status" value="1"/>
</dbReference>
<evidence type="ECO:0000256" key="2">
    <source>
        <dbReference type="ARBA" id="ARBA00023015"/>
    </source>
</evidence>
<dbReference type="PRINTS" id="PR00039">
    <property type="entry name" value="HTHLYSR"/>
</dbReference>
<dbReference type="PANTHER" id="PTHR30293">
    <property type="entry name" value="TRANSCRIPTIONAL REGULATORY PROTEIN NAC-RELATED"/>
    <property type="match status" value="1"/>
</dbReference>
<reference evidence="7 8" key="1">
    <citation type="submission" date="2018-07" db="EMBL/GenBank/DDBJ databases">
        <title>Genomic Encyclopedia of Type Strains, Phase III (KMG-III): the genomes of soil and plant-associated and newly described type strains.</title>
        <authorList>
            <person name="Whitman W."/>
        </authorList>
    </citation>
    <scope>NUCLEOTIDE SEQUENCE [LARGE SCALE GENOMIC DNA]</scope>
    <source>
        <strain evidence="7 8">31-25a</strain>
    </source>
</reference>
<evidence type="ECO:0000313" key="7">
    <source>
        <dbReference type="EMBL" id="RCW78413.1"/>
    </source>
</evidence>
<comment type="similarity">
    <text evidence="1">Belongs to the LysR transcriptional regulatory family.</text>
</comment>
<dbReference type="InterPro" id="IPR005119">
    <property type="entry name" value="LysR_subst-bd"/>
</dbReference>
<keyword evidence="2" id="KW-0805">Transcription regulation</keyword>
<sequence length="303" mass="32887">MTKAAERLNVSQTALGLQIRNLETMLGVELLVRHSRGITTTEAGRLLFDRGVAIMRLVEEAKRDVSAFRMAALENISIGVTPSIMRLVGADFLVSAMSELPGVSVRLVEELSFVLVDLLLRDEIDLALAYDVTESITSMRTALMKEDLFFITAPGSAFPRGGVQFRDAVASNLALPSDRDNVWRAVHRAAKVSTVPVNVRFTIQSLETIKTLVERGVATSIVPYGVAAEEIARGVIEAHTIEGPELVRTLYLAESPNRMAIQQEGTLRDFIDMLVDTLADRIGPHATVIGRCGSAGQSSAALE</sequence>
<evidence type="ECO:0000256" key="5">
    <source>
        <dbReference type="ARBA" id="ARBA00023163"/>
    </source>
</evidence>
<evidence type="ECO:0000256" key="4">
    <source>
        <dbReference type="ARBA" id="ARBA00023159"/>
    </source>
</evidence>
<dbReference type="InterPro" id="IPR000847">
    <property type="entry name" value="LysR_HTH_N"/>
</dbReference>
<dbReference type="Gene3D" id="1.10.10.10">
    <property type="entry name" value="Winged helix-like DNA-binding domain superfamily/Winged helix DNA-binding domain"/>
    <property type="match status" value="1"/>
</dbReference>
<dbReference type="AlphaFoldDB" id="A0A368YDU2"/>
<dbReference type="Pfam" id="PF00126">
    <property type="entry name" value="HTH_1"/>
    <property type="match status" value="1"/>
</dbReference>
<dbReference type="GO" id="GO:0003700">
    <property type="term" value="F:DNA-binding transcription factor activity"/>
    <property type="evidence" value="ECO:0007669"/>
    <property type="project" value="InterPro"/>
</dbReference>
<dbReference type="InterPro" id="IPR036388">
    <property type="entry name" value="WH-like_DNA-bd_sf"/>
</dbReference>
<gene>
    <name evidence="7" type="ORF">C7476_12529</name>
</gene>
<accession>A0A368YDU2</accession>
<dbReference type="OrthoDB" id="8479357at2"/>
<dbReference type="InterPro" id="IPR036390">
    <property type="entry name" value="WH_DNA-bd_sf"/>
</dbReference>
<dbReference type="EMBL" id="QPJM01000025">
    <property type="protein sequence ID" value="RCW78413.1"/>
    <property type="molecule type" value="Genomic_DNA"/>
</dbReference>
<proteinExistence type="inferred from homology"/>
<feature type="domain" description="HTH lysR-type" evidence="6">
    <location>
        <begin position="1"/>
        <end position="41"/>
    </location>
</feature>
<dbReference type="SUPFAM" id="SSF46785">
    <property type="entry name" value="Winged helix' DNA-binding domain"/>
    <property type="match status" value="1"/>
</dbReference>
<evidence type="ECO:0000313" key="8">
    <source>
        <dbReference type="Proteomes" id="UP000253324"/>
    </source>
</evidence>
<evidence type="ECO:0000256" key="3">
    <source>
        <dbReference type="ARBA" id="ARBA00023125"/>
    </source>
</evidence>
<name>A0A368YDU2_9HYPH</name>
<protein>
    <submittedName>
        <fullName evidence="7">LysR family nitrogen assimilation transcriptional regulator</fullName>
    </submittedName>
</protein>
<comment type="caution">
    <text evidence="7">The sequence shown here is derived from an EMBL/GenBank/DDBJ whole genome shotgun (WGS) entry which is preliminary data.</text>
</comment>
<dbReference type="GO" id="GO:2000142">
    <property type="term" value="P:regulation of DNA-templated transcription initiation"/>
    <property type="evidence" value="ECO:0007669"/>
    <property type="project" value="TreeGrafter"/>
</dbReference>
<dbReference type="Gene3D" id="3.40.190.290">
    <property type="match status" value="1"/>
</dbReference>
<evidence type="ECO:0000259" key="6">
    <source>
        <dbReference type="PROSITE" id="PS50931"/>
    </source>
</evidence>